<sequence length="125" mass="13527">MAGITGLTGCGAIGGLVSSPTSAIYPTYKDFAAEAAKLADTSWIPDDATDIRIKYHQSRPGTLLTFHTEKGLAEGACTTGPRPTPPDLNDTWWPTEVPKDVFLCKDWSVFQAFGNYYGETQIAPR</sequence>
<name>A0A3L7AA55_9MICO</name>
<reference evidence="1 2" key="1">
    <citation type="submission" date="2018-10" db="EMBL/GenBank/DDBJ databases">
        <authorList>
            <person name="Li J."/>
        </authorList>
    </citation>
    <scope>NUCLEOTIDE SEQUENCE [LARGE SCALE GENOMIC DNA]</scope>
    <source>
        <strain evidence="1 2">IF 016277</strain>
    </source>
</reference>
<accession>A0A3L7AA55</accession>
<organism evidence="1 2">
    <name type="scientific">Mycetocola tolaasinivorans</name>
    <dbReference type="NCBI Taxonomy" id="76635"/>
    <lineage>
        <taxon>Bacteria</taxon>
        <taxon>Bacillati</taxon>
        <taxon>Actinomycetota</taxon>
        <taxon>Actinomycetes</taxon>
        <taxon>Micrococcales</taxon>
        <taxon>Microbacteriaceae</taxon>
        <taxon>Mycetocola</taxon>
    </lineage>
</organism>
<dbReference type="AlphaFoldDB" id="A0A3L7AA55"/>
<dbReference type="Proteomes" id="UP000272503">
    <property type="component" value="Unassembled WGS sequence"/>
</dbReference>
<comment type="caution">
    <text evidence="1">The sequence shown here is derived from an EMBL/GenBank/DDBJ whole genome shotgun (WGS) entry which is preliminary data.</text>
</comment>
<gene>
    <name evidence="1" type="ORF">D9V32_02470</name>
</gene>
<protein>
    <submittedName>
        <fullName evidence="1">Uncharacterized protein</fullName>
    </submittedName>
</protein>
<proteinExistence type="predicted"/>
<dbReference type="EMBL" id="RCUX01000002">
    <property type="protein sequence ID" value="RLP77336.1"/>
    <property type="molecule type" value="Genomic_DNA"/>
</dbReference>
<evidence type="ECO:0000313" key="2">
    <source>
        <dbReference type="Proteomes" id="UP000272503"/>
    </source>
</evidence>
<keyword evidence="2" id="KW-1185">Reference proteome</keyword>
<evidence type="ECO:0000313" key="1">
    <source>
        <dbReference type="EMBL" id="RLP77336.1"/>
    </source>
</evidence>